<name>A0A024L8S6_ECOLX</name>
<dbReference type="Proteomes" id="UP000254785">
    <property type="component" value="Unassembled WGS sequence"/>
</dbReference>
<dbReference type="PANTHER" id="PTHR30443:SF4">
    <property type="entry name" value="PHOSPHOETHANOLAMINE TRANSFERASE OPGE-RELATED"/>
    <property type="match status" value="1"/>
</dbReference>
<dbReference type="EC" id="2.7.-.-" evidence="5"/>
<reference evidence="4 8" key="1">
    <citation type="submission" date="2015-07" db="EMBL/GenBank/DDBJ databases">
        <title>Genome sequences of 64 non-O157:H7 Shiga toxin-producing Escherichia coli strains.</title>
        <authorList>
            <person name="Gonzalez-Escalona N."/>
            <person name="Toro M."/>
            <person name="Timme R."/>
            <person name="Payne J."/>
        </authorList>
    </citation>
    <scope>NUCLEOTIDE SEQUENCE [LARGE SCALE GENOMIC DNA]</scope>
    <source>
        <strain evidence="4 8">CFSAN026843</strain>
    </source>
</reference>
<dbReference type="InterPro" id="IPR017850">
    <property type="entry name" value="Alkaline_phosphatase_core_sf"/>
</dbReference>
<dbReference type="GO" id="GO:0016787">
    <property type="term" value="F:hydrolase activity"/>
    <property type="evidence" value="ECO:0007669"/>
    <property type="project" value="UniProtKB-KW"/>
</dbReference>
<evidence type="ECO:0000313" key="4">
    <source>
        <dbReference type="EMBL" id="KNF70487.1"/>
    </source>
</evidence>
<dbReference type="InterPro" id="IPR040423">
    <property type="entry name" value="PEA_transferase"/>
</dbReference>
<reference evidence="9 10" key="3">
    <citation type="submission" date="2018-06" db="EMBL/GenBank/DDBJ databases">
        <authorList>
            <consortium name="Pathogen Informatics"/>
            <person name="Doyle S."/>
        </authorList>
    </citation>
    <scope>NUCLEOTIDE SEQUENCE [LARGE SCALE GENOMIC DNA]</scope>
    <source>
        <strain evidence="7 11">NCTC8603</strain>
        <strain evidence="5 9">NCTC9077</strain>
        <strain evidence="6 10">NCTC9117</strain>
    </source>
</reference>
<proteinExistence type="inferred from homology"/>
<evidence type="ECO:0000313" key="6">
    <source>
        <dbReference type="EMBL" id="STJ82843.1"/>
    </source>
</evidence>
<dbReference type="AlphaFoldDB" id="A0A024L8S6"/>
<dbReference type="EMBL" id="UGCU01000001">
    <property type="protein sequence ID" value="STJ13719.1"/>
    <property type="molecule type" value="Genomic_DNA"/>
</dbReference>
<accession>A0A024L8S6</accession>
<comment type="similarity">
    <text evidence="1">Belongs to the phosphoethanolamine transferase family.</text>
</comment>
<evidence type="ECO:0000256" key="1">
    <source>
        <dbReference type="ARBA" id="ARBA00038481"/>
    </source>
</evidence>
<evidence type="ECO:0000259" key="2">
    <source>
        <dbReference type="Pfam" id="PF00884"/>
    </source>
</evidence>
<dbReference type="EMBL" id="BFXY01000157">
    <property type="protein sequence ID" value="GDH61880.1"/>
    <property type="molecule type" value="Genomic_DNA"/>
</dbReference>
<keyword evidence="5" id="KW-0808">Transferase</keyword>
<dbReference type="Proteomes" id="UP000303027">
    <property type="component" value="Unassembled WGS sequence"/>
</dbReference>
<reference evidence="3 12" key="2">
    <citation type="submission" date="2018-04" db="EMBL/GenBank/DDBJ databases">
        <title>Large scale genomics of bovine and human commensal E. coli to reveal the emerging process of EHEC.</title>
        <authorList>
            <person name="Arimizu Y."/>
            <person name="Ogura Y."/>
        </authorList>
    </citation>
    <scope>NUCLEOTIDE SEQUENCE [LARGE SCALE GENOMIC DNA]</scope>
    <source>
        <strain evidence="3 12">KK-P061</strain>
    </source>
</reference>
<protein>
    <submittedName>
        <fullName evidence="5">Membrane-associated, metal-dependent hydrolase</fullName>
        <ecNumber evidence="5">2.7.-.-</ecNumber>
    </submittedName>
    <submittedName>
        <fullName evidence="4">Phosphoethanolamine transferase</fullName>
    </submittedName>
    <submittedName>
        <fullName evidence="3">Sulfatase</fullName>
    </submittedName>
</protein>
<evidence type="ECO:0000313" key="11">
    <source>
        <dbReference type="Proteomes" id="UP000255153"/>
    </source>
</evidence>
<evidence type="ECO:0000313" key="12">
    <source>
        <dbReference type="Proteomes" id="UP000303027"/>
    </source>
</evidence>
<dbReference type="Pfam" id="PF00884">
    <property type="entry name" value="Sulfatase"/>
    <property type="match status" value="1"/>
</dbReference>
<dbReference type="PATRIC" id="fig|562.10494.peg.282"/>
<dbReference type="EMBL" id="UGDC01000003">
    <property type="protein sequence ID" value="STJ82843.1"/>
    <property type="molecule type" value="Genomic_DNA"/>
</dbReference>
<sequence>MSVYDYPVPTTPWLNTAPGLFIDDYTSTASSTVSSLSRTLIYDYEQNPDSGNNVVALAAKAGYSTWWISNQGKLGEHDTRISVIASDAEHATFLKKGSFASRKTDDKLLLQETERALADTSSPKIIFLHMMGSHPNPCDSLNS</sequence>
<evidence type="ECO:0000313" key="3">
    <source>
        <dbReference type="EMBL" id="GDH61880.1"/>
    </source>
</evidence>
<dbReference type="Proteomes" id="UP000254495">
    <property type="component" value="Unassembled WGS sequence"/>
</dbReference>
<gene>
    <name evidence="5" type="primary">yjgX</name>
    <name evidence="3" type="synonym">yjgX_2</name>
    <name evidence="3" type="ORF">BvCmsKKP061_04831</name>
    <name evidence="7" type="ORF">NCTC8603_04545</name>
    <name evidence="5" type="ORF">NCTC9077_05525</name>
    <name evidence="6" type="ORF">NCTC9117_05468</name>
    <name evidence="4" type="ORF">WR15_06480</name>
</gene>
<dbReference type="EMBL" id="UGEE01000003">
    <property type="protein sequence ID" value="STK96056.1"/>
    <property type="molecule type" value="Genomic_DNA"/>
</dbReference>
<dbReference type="Proteomes" id="UP000255153">
    <property type="component" value="Unassembled WGS sequence"/>
</dbReference>
<dbReference type="PANTHER" id="PTHR30443">
    <property type="entry name" value="INNER MEMBRANE PROTEIN"/>
    <property type="match status" value="1"/>
</dbReference>
<evidence type="ECO:0000313" key="8">
    <source>
        <dbReference type="Proteomes" id="UP000037564"/>
    </source>
</evidence>
<dbReference type="Gene3D" id="3.40.720.10">
    <property type="entry name" value="Alkaline Phosphatase, subunit A"/>
    <property type="match status" value="1"/>
</dbReference>
<feature type="domain" description="Sulfatase N-terminal" evidence="2">
    <location>
        <begin position="1"/>
        <end position="137"/>
    </location>
</feature>
<dbReference type="EMBL" id="LGZN01000019">
    <property type="protein sequence ID" value="KNF70487.1"/>
    <property type="molecule type" value="Genomic_DNA"/>
</dbReference>
<dbReference type="GO" id="GO:0005886">
    <property type="term" value="C:plasma membrane"/>
    <property type="evidence" value="ECO:0007669"/>
    <property type="project" value="UniProtKB-SubCell"/>
</dbReference>
<keyword evidence="5" id="KW-0378">Hydrolase</keyword>
<dbReference type="InterPro" id="IPR000917">
    <property type="entry name" value="Sulfatase_N"/>
</dbReference>
<evidence type="ECO:0000313" key="10">
    <source>
        <dbReference type="Proteomes" id="UP000254785"/>
    </source>
</evidence>
<dbReference type="Proteomes" id="UP000037564">
    <property type="component" value="Unassembled WGS sequence"/>
</dbReference>
<evidence type="ECO:0000313" key="7">
    <source>
        <dbReference type="EMBL" id="STK96056.1"/>
    </source>
</evidence>
<evidence type="ECO:0000313" key="9">
    <source>
        <dbReference type="Proteomes" id="UP000254495"/>
    </source>
</evidence>
<organism evidence="5 9">
    <name type="scientific">Escherichia coli</name>
    <dbReference type="NCBI Taxonomy" id="562"/>
    <lineage>
        <taxon>Bacteria</taxon>
        <taxon>Pseudomonadati</taxon>
        <taxon>Pseudomonadota</taxon>
        <taxon>Gammaproteobacteria</taxon>
        <taxon>Enterobacterales</taxon>
        <taxon>Enterobacteriaceae</taxon>
        <taxon>Escherichia</taxon>
    </lineage>
</organism>
<dbReference type="GO" id="GO:0009244">
    <property type="term" value="P:lipopolysaccharide core region biosynthetic process"/>
    <property type="evidence" value="ECO:0007669"/>
    <property type="project" value="TreeGrafter"/>
</dbReference>
<evidence type="ECO:0000313" key="5">
    <source>
        <dbReference type="EMBL" id="STJ13719.1"/>
    </source>
</evidence>
<dbReference type="GO" id="GO:0016776">
    <property type="term" value="F:phosphotransferase activity, phosphate group as acceptor"/>
    <property type="evidence" value="ECO:0007669"/>
    <property type="project" value="TreeGrafter"/>
</dbReference>